<dbReference type="SMART" id="SM00116">
    <property type="entry name" value="CBS"/>
    <property type="match status" value="2"/>
</dbReference>
<proteinExistence type="predicted"/>
<keyword evidence="1 2" id="KW-0129">CBS domain</keyword>
<sequence>MQIKEIMTSNVEISSPGTTLAEAAREMKARDIGFLPVGYKDRLVGMVTDRDIVVRGLANGHDPQIATLQDIMTGQVLYLYDDQTIEEAAESFARNAVRRMAVVDRDKRLAGIVTLGDLAAHGMRAEAGDALEVISGAA</sequence>
<reference evidence="5" key="1">
    <citation type="journal article" date="2019" name="Int. J. Syst. Evol. Microbiol.">
        <title>The Global Catalogue of Microorganisms (GCM) 10K type strain sequencing project: providing services to taxonomists for standard genome sequencing and annotation.</title>
        <authorList>
            <consortium name="The Broad Institute Genomics Platform"/>
            <consortium name="The Broad Institute Genome Sequencing Center for Infectious Disease"/>
            <person name="Wu L."/>
            <person name="Ma J."/>
        </authorList>
    </citation>
    <scope>NUCLEOTIDE SEQUENCE [LARGE SCALE GENOMIC DNA]</scope>
    <source>
        <strain evidence="5">KCTC 42964</strain>
    </source>
</reference>
<accession>A0ABV7L9S0</accession>
<evidence type="ECO:0000256" key="2">
    <source>
        <dbReference type="PROSITE-ProRule" id="PRU00703"/>
    </source>
</evidence>
<evidence type="ECO:0000313" key="5">
    <source>
        <dbReference type="Proteomes" id="UP001595528"/>
    </source>
</evidence>
<comment type="caution">
    <text evidence="4">The sequence shown here is derived from an EMBL/GenBank/DDBJ whole genome shotgun (WGS) entry which is preliminary data.</text>
</comment>
<dbReference type="SUPFAM" id="SSF54631">
    <property type="entry name" value="CBS-domain pair"/>
    <property type="match status" value="1"/>
</dbReference>
<dbReference type="Gene3D" id="3.10.580.10">
    <property type="entry name" value="CBS-domain"/>
    <property type="match status" value="1"/>
</dbReference>
<evidence type="ECO:0000259" key="3">
    <source>
        <dbReference type="PROSITE" id="PS51371"/>
    </source>
</evidence>
<dbReference type="InterPro" id="IPR000644">
    <property type="entry name" value="CBS_dom"/>
</dbReference>
<organism evidence="4 5">
    <name type="scientific">Marinibaculum pumilum</name>
    <dbReference type="NCBI Taxonomy" id="1766165"/>
    <lineage>
        <taxon>Bacteria</taxon>
        <taxon>Pseudomonadati</taxon>
        <taxon>Pseudomonadota</taxon>
        <taxon>Alphaproteobacteria</taxon>
        <taxon>Rhodospirillales</taxon>
        <taxon>Rhodospirillaceae</taxon>
        <taxon>Marinibaculum</taxon>
    </lineage>
</organism>
<evidence type="ECO:0000313" key="4">
    <source>
        <dbReference type="EMBL" id="MFC3230987.1"/>
    </source>
</evidence>
<gene>
    <name evidence="4" type="ORF">ACFOGJ_27320</name>
</gene>
<dbReference type="PROSITE" id="PS51371">
    <property type="entry name" value="CBS"/>
    <property type="match status" value="2"/>
</dbReference>
<keyword evidence="5" id="KW-1185">Reference proteome</keyword>
<dbReference type="EMBL" id="JBHRTR010000054">
    <property type="protein sequence ID" value="MFC3230987.1"/>
    <property type="molecule type" value="Genomic_DNA"/>
</dbReference>
<dbReference type="InterPro" id="IPR051257">
    <property type="entry name" value="Diverse_CBS-Domain"/>
</dbReference>
<protein>
    <submittedName>
        <fullName evidence="4">CBS domain-containing protein</fullName>
    </submittedName>
</protein>
<evidence type="ECO:0000256" key="1">
    <source>
        <dbReference type="ARBA" id="ARBA00023122"/>
    </source>
</evidence>
<dbReference type="RefSeq" id="WP_379906456.1">
    <property type="nucleotide sequence ID" value="NZ_JBHRTR010000054.1"/>
</dbReference>
<feature type="domain" description="CBS" evidence="3">
    <location>
        <begin position="7"/>
        <end position="63"/>
    </location>
</feature>
<dbReference type="PANTHER" id="PTHR43080:SF2">
    <property type="entry name" value="CBS DOMAIN-CONTAINING PROTEIN"/>
    <property type="match status" value="1"/>
</dbReference>
<dbReference type="PANTHER" id="PTHR43080">
    <property type="entry name" value="CBS DOMAIN-CONTAINING PROTEIN CBSX3, MITOCHONDRIAL"/>
    <property type="match status" value="1"/>
</dbReference>
<dbReference type="InterPro" id="IPR046342">
    <property type="entry name" value="CBS_dom_sf"/>
</dbReference>
<dbReference type="Pfam" id="PF00571">
    <property type="entry name" value="CBS"/>
    <property type="match status" value="2"/>
</dbReference>
<dbReference type="CDD" id="cd04622">
    <property type="entry name" value="CBS_pair_HRP1_like"/>
    <property type="match status" value="1"/>
</dbReference>
<name>A0ABV7L9S0_9PROT</name>
<feature type="domain" description="CBS" evidence="3">
    <location>
        <begin position="72"/>
        <end position="128"/>
    </location>
</feature>
<dbReference type="Proteomes" id="UP001595528">
    <property type="component" value="Unassembled WGS sequence"/>
</dbReference>